<name>A0A813GEC2_POLGL</name>
<feature type="transmembrane region" description="Helical" evidence="2">
    <location>
        <begin position="52"/>
        <end position="72"/>
    </location>
</feature>
<protein>
    <submittedName>
        <fullName evidence="3">Uncharacterized protein</fullName>
    </submittedName>
</protein>
<organism evidence="3 4">
    <name type="scientific">Polarella glacialis</name>
    <name type="common">Dinoflagellate</name>
    <dbReference type="NCBI Taxonomy" id="89957"/>
    <lineage>
        <taxon>Eukaryota</taxon>
        <taxon>Sar</taxon>
        <taxon>Alveolata</taxon>
        <taxon>Dinophyceae</taxon>
        <taxon>Suessiales</taxon>
        <taxon>Suessiaceae</taxon>
        <taxon>Polarella</taxon>
    </lineage>
</organism>
<evidence type="ECO:0000313" key="4">
    <source>
        <dbReference type="Proteomes" id="UP000654075"/>
    </source>
</evidence>
<dbReference type="AlphaFoldDB" id="A0A813GEC2"/>
<keyword evidence="4" id="KW-1185">Reference proteome</keyword>
<evidence type="ECO:0000256" key="1">
    <source>
        <dbReference type="SAM" id="MobiDB-lite"/>
    </source>
</evidence>
<feature type="compositionally biased region" description="Basic and acidic residues" evidence="1">
    <location>
        <begin position="1"/>
        <end position="12"/>
    </location>
</feature>
<dbReference type="Proteomes" id="UP000654075">
    <property type="component" value="Unassembled WGS sequence"/>
</dbReference>
<proteinExistence type="predicted"/>
<feature type="transmembrane region" description="Helical" evidence="2">
    <location>
        <begin position="351"/>
        <end position="373"/>
    </location>
</feature>
<evidence type="ECO:0000313" key="3">
    <source>
        <dbReference type="EMBL" id="CAE8625522.1"/>
    </source>
</evidence>
<keyword evidence="2" id="KW-0812">Transmembrane</keyword>
<accession>A0A813GEC2</accession>
<feature type="non-terminal residue" evidence="3">
    <location>
        <position position="608"/>
    </location>
</feature>
<reference evidence="3" key="1">
    <citation type="submission" date="2021-02" db="EMBL/GenBank/DDBJ databases">
        <authorList>
            <person name="Dougan E. K."/>
            <person name="Rhodes N."/>
            <person name="Thang M."/>
            <person name="Chan C."/>
        </authorList>
    </citation>
    <scope>NUCLEOTIDE SEQUENCE</scope>
</reference>
<feature type="transmembrane region" description="Helical" evidence="2">
    <location>
        <begin position="132"/>
        <end position="152"/>
    </location>
</feature>
<feature type="transmembrane region" description="Helical" evidence="2">
    <location>
        <begin position="192"/>
        <end position="214"/>
    </location>
</feature>
<sequence length="608" mass="65902">MPDGQDPEKPALSRDQAADPAGHSPEPEQNEVSSAPDRGVAPPVKDPWARRLMWIFFAVVVLLLLLLLYWILRNLPFLLKGADYVLQPLTAGRGSPDNAVVVFFVFMIYSLTILPGRLVWTVCMGYSFGWSSVLFLTGAHVIGSVIVFLIGTRTRNWYCPRRCQMCCARAVNMSDWILALERIIERSPFRSIIMVNFASPNVAPLIALLLGRYLKNVRVQSTVLPMLSGILKSVRDVYVGTRIKDLSAYLDGKESEAPLVNIVFILSILLAIAIAALLGYLARRQLKLMQESGELGAGGPDAEETLPEPVMLGAPAGSDCKAPEPGSEQHALELRPYSEANTSGFSILDTVIMVSFCMVAVILGLGVAVRGIVAASALQSPLYSSPTFQLGQPNIASVSSTSGTTWLVRVPLRVQNPNVADLSYEESTRSATLRSPSCSSGLSSWFIAGGVIPGRGESELFFEASLPIDCFSSQLGELDMISRPSIKGTYAVSGLGLLYRYDFEASFYFRVVNATNKQALTASCGQRQAQALSATSPCSSFGPSLQELLVPAREWDAHKDVCITLLVIAGFVMAFLGLAIVAATLKEEFQKERKEPVLSTSAGQSHPR</sequence>
<keyword evidence="2" id="KW-1133">Transmembrane helix</keyword>
<dbReference type="EMBL" id="CAJNNV010028701">
    <property type="protein sequence ID" value="CAE8625522.1"/>
    <property type="molecule type" value="Genomic_DNA"/>
</dbReference>
<feature type="transmembrane region" description="Helical" evidence="2">
    <location>
        <begin position="563"/>
        <end position="585"/>
    </location>
</feature>
<comment type="caution">
    <text evidence="3">The sequence shown here is derived from an EMBL/GenBank/DDBJ whole genome shotgun (WGS) entry which is preliminary data.</text>
</comment>
<gene>
    <name evidence="3" type="ORF">PGLA1383_LOCUS42517</name>
</gene>
<feature type="transmembrane region" description="Helical" evidence="2">
    <location>
        <begin position="259"/>
        <end position="282"/>
    </location>
</feature>
<feature type="transmembrane region" description="Helical" evidence="2">
    <location>
        <begin position="99"/>
        <end position="120"/>
    </location>
</feature>
<feature type="region of interest" description="Disordered" evidence="1">
    <location>
        <begin position="1"/>
        <end position="40"/>
    </location>
</feature>
<keyword evidence="2" id="KW-0472">Membrane</keyword>
<evidence type="ECO:0000256" key="2">
    <source>
        <dbReference type="SAM" id="Phobius"/>
    </source>
</evidence>